<dbReference type="Pfam" id="PF03810">
    <property type="entry name" value="IBN_N"/>
    <property type="match status" value="1"/>
</dbReference>
<evidence type="ECO:0000259" key="3">
    <source>
        <dbReference type="Pfam" id="PF08389"/>
    </source>
</evidence>
<reference evidence="5 6" key="1">
    <citation type="submission" date="2024-11" db="EMBL/GenBank/DDBJ databases">
        <title>Chromosome-level genome assembly of the freshwater bivalve Anodonta woodiana.</title>
        <authorList>
            <person name="Chen X."/>
        </authorList>
    </citation>
    <scope>NUCLEOTIDE SEQUENCE [LARGE SCALE GENOMIC DNA]</scope>
    <source>
        <strain evidence="5">MN2024</strain>
        <tissue evidence="5">Gills</tissue>
    </source>
</reference>
<dbReference type="InterPro" id="IPR001494">
    <property type="entry name" value="Importin-beta_N"/>
</dbReference>
<accession>A0ABD3WJI8</accession>
<evidence type="ECO:0000313" key="5">
    <source>
        <dbReference type="EMBL" id="KAL3874144.1"/>
    </source>
</evidence>
<gene>
    <name evidence="5" type="ORF">ACJMK2_037195</name>
</gene>
<dbReference type="Pfam" id="PF08389">
    <property type="entry name" value="Xpo1"/>
    <property type="match status" value="1"/>
</dbReference>
<dbReference type="InterPro" id="IPR045065">
    <property type="entry name" value="XPO1/5"/>
</dbReference>
<dbReference type="PANTHER" id="PTHR11223:SF3">
    <property type="entry name" value="EXPORTIN-5"/>
    <property type="match status" value="1"/>
</dbReference>
<dbReference type="Proteomes" id="UP001634394">
    <property type="component" value="Unassembled WGS sequence"/>
</dbReference>
<dbReference type="InterPro" id="IPR016024">
    <property type="entry name" value="ARM-type_fold"/>
</dbReference>
<dbReference type="EMBL" id="JBJQND010000006">
    <property type="protein sequence ID" value="KAL3874144.1"/>
    <property type="molecule type" value="Genomic_DNA"/>
</dbReference>
<evidence type="ECO:0008006" key="7">
    <source>
        <dbReference type="Google" id="ProtNLM"/>
    </source>
</evidence>
<dbReference type="PANTHER" id="PTHR11223">
    <property type="entry name" value="EXPORTIN 1/5"/>
    <property type="match status" value="1"/>
</dbReference>
<proteinExistence type="inferred from homology"/>
<evidence type="ECO:0000256" key="1">
    <source>
        <dbReference type="ARBA" id="ARBA00009466"/>
    </source>
</evidence>
<dbReference type="InterPro" id="IPR013598">
    <property type="entry name" value="Exportin-1/Importin-b-like"/>
</dbReference>
<organism evidence="5 6">
    <name type="scientific">Sinanodonta woodiana</name>
    <name type="common">Chinese pond mussel</name>
    <name type="synonym">Anodonta woodiana</name>
    <dbReference type="NCBI Taxonomy" id="1069815"/>
    <lineage>
        <taxon>Eukaryota</taxon>
        <taxon>Metazoa</taxon>
        <taxon>Spiralia</taxon>
        <taxon>Lophotrochozoa</taxon>
        <taxon>Mollusca</taxon>
        <taxon>Bivalvia</taxon>
        <taxon>Autobranchia</taxon>
        <taxon>Heteroconchia</taxon>
        <taxon>Palaeoheterodonta</taxon>
        <taxon>Unionida</taxon>
        <taxon>Unionoidea</taxon>
        <taxon>Unionidae</taxon>
        <taxon>Unioninae</taxon>
        <taxon>Sinanodonta</taxon>
    </lineage>
</organism>
<evidence type="ECO:0000259" key="4">
    <source>
        <dbReference type="Pfam" id="PF19273"/>
    </source>
</evidence>
<dbReference type="InterPro" id="IPR045478">
    <property type="entry name" value="Exportin-5_C"/>
</dbReference>
<comment type="similarity">
    <text evidence="1">Belongs to the exportin family.</text>
</comment>
<dbReference type="Pfam" id="PF19273">
    <property type="entry name" value="Exportin-5"/>
    <property type="match status" value="1"/>
</dbReference>
<protein>
    <recommendedName>
        <fullName evidence="7">Exportin 5</fullName>
    </recommendedName>
</protein>
<comment type="caution">
    <text evidence="5">The sequence shown here is derived from an EMBL/GenBank/DDBJ whole genome shotgun (WGS) entry which is preliminary data.</text>
</comment>
<dbReference type="AlphaFoldDB" id="A0ABD3WJI8"/>
<sequence>MDPKLKEIIPALTRAVETIMNPTISSEERLRAHELCESFKENTPLCIRCGFILASKEYSSIIRHFGLQLLEHSVRFNWNSLPKEEKETLKKNSLEMIAFGTSSVLEEPVHIKDAVSRVMVEIIKHEWPQLWPSLLSDFYNLCLQGEVQTELVLKVYLRLVEDVVIFQNLPTQRRREIMQALTASMADIFCLFITLLQEHIDKAQKCLKTGESSDKIFSQVHTRVSEAILTTMGGYLDWINMSHILMQNNMLLQMLCLLLSNSSLQLQAAECLLIIVSRKGKLEDRKPILILFSEDAMRLIWNAAVAAEKESKDEYYYLFLKRLCQVLTEIGKQLCALWGSTPDVKCPPNFAKYLEALLAFTQHPSQMLSSLTQQLWATFLRHEQISTEEAFLSFIPRIVESASKTLLKVGYPSQSNSISCDYARLDFDSDEEFSTFYAKYRAEVAEIIRLSTVLRPKITFDIAYHWLMNIVRKPIDVGEGSENGNCNLSSPSFVDWDAMTVFLESVMSKLMLSDQPKPDPEEGIQLLKVVLEYETQDPLILSCLLSCISALFVYLQYTPDTLLKIIHKVFFAVIFNLPGQTKATRSKAVKNVRQHACSALVKICRQYSELLFSIFDKLYKTIQTISSDPEQLSQMEKCILVEALILISNQYNNFEKQSKFLEEVLTPVKELWLSTAFKEAFWLPVKFMTYVGLDQAPVEPSSADTCGINRSHITYCINMILAVLKRSKVPEEPEKAENGGFVFCKRKNGNIVKRNPATANIVQLMENVMALIKTMNSLWLPDNLSLRHPAFSKSYDLLDTEKLIALGIPPPCVDNTGSQGCKGPLERMQNFLTLTHESCCHILGNACQCLEYELYCMPNLANSLLSSTFTNLDTLPDYRLRPIIRVFLKSFIQNCPEDFYDTAVVPVLSFLCPYMLQRLNAKWQMINIRCQTNAENEEDNPESQEILEEQITRQLTRDYMEILGFICYGKKSNVLEDKMLENEDIAAVNSNPEVNLGELGVLCMNSEMIYPSLVMSALNGLNWSDTATCHKCVNMYEPILKQLLKDNKMVDSLACLFFSSILSALQLHGEHEGSQAMLLSLGLEAFELLRPQFSDIVSVLLQVPNCTEAAVKAFEDKVLHKPLGEKKKKDAFKKLVADIIGKNVGQQFKREAHYKNLPPLYRMRPKALPLDETETKDMGICELFKPINGKS</sequence>
<name>A0ABD3WJI8_SINWO</name>
<dbReference type="SUPFAM" id="SSF48371">
    <property type="entry name" value="ARM repeat"/>
    <property type="match status" value="1"/>
</dbReference>
<dbReference type="GO" id="GO:0006611">
    <property type="term" value="P:protein export from nucleus"/>
    <property type="evidence" value="ECO:0007669"/>
    <property type="project" value="UniProtKB-ARBA"/>
</dbReference>
<dbReference type="Gene3D" id="1.25.10.10">
    <property type="entry name" value="Leucine-rich Repeat Variant"/>
    <property type="match status" value="1"/>
</dbReference>
<keyword evidence="6" id="KW-1185">Reference proteome</keyword>
<evidence type="ECO:0000313" key="6">
    <source>
        <dbReference type="Proteomes" id="UP001634394"/>
    </source>
</evidence>
<feature type="domain" description="Exportin-5 C-terminal" evidence="4">
    <location>
        <begin position="316"/>
        <end position="1149"/>
    </location>
</feature>
<feature type="domain" description="Exportin-1/Importin-beta-like" evidence="3">
    <location>
        <begin position="109"/>
        <end position="272"/>
    </location>
</feature>
<feature type="domain" description="Importin N-terminal" evidence="2">
    <location>
        <begin position="32"/>
        <end position="97"/>
    </location>
</feature>
<evidence type="ECO:0000259" key="2">
    <source>
        <dbReference type="Pfam" id="PF03810"/>
    </source>
</evidence>
<dbReference type="InterPro" id="IPR011989">
    <property type="entry name" value="ARM-like"/>
</dbReference>